<dbReference type="RefSeq" id="WP_132004328.1">
    <property type="nucleotide sequence ID" value="NZ_JBHUNN010000002.1"/>
</dbReference>
<name>A0A4R2GV47_9HYPH</name>
<gene>
    <name evidence="9" type="ORF">EV666_103215</name>
</gene>
<keyword evidence="6" id="KW-0012">Acyltransferase</keyword>
<evidence type="ECO:0000313" key="9">
    <source>
        <dbReference type="EMBL" id="TCO14707.1"/>
    </source>
</evidence>
<evidence type="ECO:0000256" key="4">
    <source>
        <dbReference type="ARBA" id="ARBA00022723"/>
    </source>
</evidence>
<evidence type="ECO:0000256" key="2">
    <source>
        <dbReference type="ARBA" id="ARBA00022679"/>
    </source>
</evidence>
<evidence type="ECO:0000256" key="1">
    <source>
        <dbReference type="ARBA" id="ARBA00012156"/>
    </source>
</evidence>
<evidence type="ECO:0000259" key="8">
    <source>
        <dbReference type="Pfam" id="PF00814"/>
    </source>
</evidence>
<dbReference type="InterPro" id="IPR000905">
    <property type="entry name" value="Gcp-like_dom"/>
</dbReference>
<dbReference type="EMBL" id="SLWL01000003">
    <property type="protein sequence ID" value="TCO14707.1"/>
    <property type="molecule type" value="Genomic_DNA"/>
</dbReference>
<dbReference type="PANTHER" id="PTHR11735:SF11">
    <property type="entry name" value="TRNA THREONYLCARBAMOYLADENOSINE BIOSYNTHESIS PROTEIN TSAB"/>
    <property type="match status" value="1"/>
</dbReference>
<dbReference type="NCBIfam" id="TIGR03725">
    <property type="entry name" value="T6A_YeaZ"/>
    <property type="match status" value="1"/>
</dbReference>
<comment type="caution">
    <text evidence="9">The sequence shown here is derived from an EMBL/GenBank/DDBJ whole genome shotgun (WGS) entry which is preliminary data.</text>
</comment>
<dbReference type="GO" id="GO:0002949">
    <property type="term" value="P:tRNA threonylcarbamoyladenosine modification"/>
    <property type="evidence" value="ECO:0007669"/>
    <property type="project" value="InterPro"/>
</dbReference>
<dbReference type="Proteomes" id="UP000294881">
    <property type="component" value="Unassembled WGS sequence"/>
</dbReference>
<dbReference type="AlphaFoldDB" id="A0A4R2GV47"/>
<dbReference type="GO" id="GO:0005829">
    <property type="term" value="C:cytosol"/>
    <property type="evidence" value="ECO:0007669"/>
    <property type="project" value="TreeGrafter"/>
</dbReference>
<evidence type="ECO:0000256" key="3">
    <source>
        <dbReference type="ARBA" id="ARBA00022694"/>
    </source>
</evidence>
<dbReference type="Gene3D" id="3.30.420.40">
    <property type="match status" value="2"/>
</dbReference>
<keyword evidence="3" id="KW-0819">tRNA processing</keyword>
<accession>A0A4R2GV47</accession>
<keyword evidence="4" id="KW-0479">Metal-binding</keyword>
<keyword evidence="5" id="KW-0408">Iron</keyword>
<dbReference type="GO" id="GO:0046872">
    <property type="term" value="F:metal ion binding"/>
    <property type="evidence" value="ECO:0007669"/>
    <property type="project" value="UniProtKB-KW"/>
</dbReference>
<proteinExistence type="predicted"/>
<keyword evidence="2" id="KW-0808">Transferase</keyword>
<organism evidence="9 10">
    <name type="scientific">Camelimonas lactis</name>
    <dbReference type="NCBI Taxonomy" id="659006"/>
    <lineage>
        <taxon>Bacteria</taxon>
        <taxon>Pseudomonadati</taxon>
        <taxon>Pseudomonadota</taxon>
        <taxon>Alphaproteobacteria</taxon>
        <taxon>Hyphomicrobiales</taxon>
        <taxon>Chelatococcaceae</taxon>
        <taxon>Camelimonas</taxon>
    </lineage>
</organism>
<comment type="catalytic activity">
    <reaction evidence="7">
        <text>L-threonylcarbamoyladenylate + adenosine(37) in tRNA = N(6)-L-threonylcarbamoyladenosine(37) in tRNA + AMP + H(+)</text>
        <dbReference type="Rhea" id="RHEA:37059"/>
        <dbReference type="Rhea" id="RHEA-COMP:10162"/>
        <dbReference type="Rhea" id="RHEA-COMP:10163"/>
        <dbReference type="ChEBI" id="CHEBI:15378"/>
        <dbReference type="ChEBI" id="CHEBI:73682"/>
        <dbReference type="ChEBI" id="CHEBI:74411"/>
        <dbReference type="ChEBI" id="CHEBI:74418"/>
        <dbReference type="ChEBI" id="CHEBI:456215"/>
        <dbReference type="EC" id="2.3.1.234"/>
    </reaction>
</comment>
<dbReference type="InterPro" id="IPR043129">
    <property type="entry name" value="ATPase_NBD"/>
</dbReference>
<protein>
    <recommendedName>
        <fullName evidence="1">N(6)-L-threonylcarbamoyladenine synthase</fullName>
        <ecNumber evidence="1">2.3.1.234</ecNumber>
    </recommendedName>
</protein>
<evidence type="ECO:0000256" key="5">
    <source>
        <dbReference type="ARBA" id="ARBA00023004"/>
    </source>
</evidence>
<dbReference type="GO" id="GO:0061711">
    <property type="term" value="F:tRNA N(6)-L-threonylcarbamoyladenine synthase activity"/>
    <property type="evidence" value="ECO:0007669"/>
    <property type="project" value="UniProtKB-EC"/>
</dbReference>
<dbReference type="Pfam" id="PF00814">
    <property type="entry name" value="TsaD"/>
    <property type="match status" value="1"/>
</dbReference>
<dbReference type="InterPro" id="IPR022496">
    <property type="entry name" value="T6A_TsaB"/>
</dbReference>
<evidence type="ECO:0000313" key="10">
    <source>
        <dbReference type="Proteomes" id="UP000294881"/>
    </source>
</evidence>
<dbReference type="OrthoDB" id="9809995at2"/>
<sequence length="227" mass="22740">MRVLAIDTALGACSACVAERGAPAAISTETMVMERGHAEALLPLLERVMAHAPGGFGAIDRVVVTVGPGSFTGLRIGISAARAIGLALKVPVVGVTSLSALLSPIVATAGDRVAVAAIDARHGQVFIQAVAPGGRVVVPARLATAREAARLLGSGNIMIAGSGAGLLAAEAWSVGVNATVAPDALFPDPLWVARLGALADPATALPKPYYLRAPDAKPQEGGALPRA</sequence>
<evidence type="ECO:0000256" key="6">
    <source>
        <dbReference type="ARBA" id="ARBA00023315"/>
    </source>
</evidence>
<dbReference type="InterPro" id="IPR017861">
    <property type="entry name" value="KAE1/TsaD"/>
</dbReference>
<dbReference type="PRINTS" id="PR00789">
    <property type="entry name" value="OSIALOPTASE"/>
</dbReference>
<dbReference type="EC" id="2.3.1.234" evidence="1"/>
<feature type="domain" description="Gcp-like" evidence="8">
    <location>
        <begin position="33"/>
        <end position="149"/>
    </location>
</feature>
<reference evidence="9 10" key="1">
    <citation type="submission" date="2019-03" db="EMBL/GenBank/DDBJ databases">
        <title>Genomic Encyclopedia of Type Strains, Phase IV (KMG-IV): sequencing the most valuable type-strain genomes for metagenomic binning, comparative biology and taxonomic classification.</title>
        <authorList>
            <person name="Goeker M."/>
        </authorList>
    </citation>
    <scope>NUCLEOTIDE SEQUENCE [LARGE SCALE GENOMIC DNA]</scope>
    <source>
        <strain evidence="9 10">DSM 22958</strain>
    </source>
</reference>
<dbReference type="PANTHER" id="PTHR11735">
    <property type="entry name" value="TRNA N6-ADENOSINE THREONYLCARBAMOYLTRANSFERASE"/>
    <property type="match status" value="1"/>
</dbReference>
<dbReference type="SUPFAM" id="SSF53067">
    <property type="entry name" value="Actin-like ATPase domain"/>
    <property type="match status" value="1"/>
</dbReference>
<keyword evidence="10" id="KW-1185">Reference proteome</keyword>
<evidence type="ECO:0000256" key="7">
    <source>
        <dbReference type="ARBA" id="ARBA00048117"/>
    </source>
</evidence>